<organism evidence="3 4">
    <name type="scientific">Necator americanus</name>
    <name type="common">Human hookworm</name>
    <dbReference type="NCBI Taxonomy" id="51031"/>
    <lineage>
        <taxon>Eukaryota</taxon>
        <taxon>Metazoa</taxon>
        <taxon>Ecdysozoa</taxon>
        <taxon>Nematoda</taxon>
        <taxon>Chromadorea</taxon>
        <taxon>Rhabditida</taxon>
        <taxon>Rhabditina</taxon>
        <taxon>Rhabditomorpha</taxon>
        <taxon>Strongyloidea</taxon>
        <taxon>Ancylostomatidae</taxon>
        <taxon>Bunostominae</taxon>
        <taxon>Necator</taxon>
    </lineage>
</organism>
<accession>W2TEJ3</accession>
<name>W2TEJ3_NECAM</name>
<dbReference type="STRING" id="51031.W2TEJ3"/>
<evidence type="ECO:0000259" key="2">
    <source>
        <dbReference type="PROSITE" id="PS51082"/>
    </source>
</evidence>
<dbReference type="CTD" id="25342526"/>
<dbReference type="KEGG" id="nai:NECAME_02488"/>
<dbReference type="AlphaFoldDB" id="W2TEJ3"/>
<evidence type="ECO:0000313" key="3">
    <source>
        <dbReference type="EMBL" id="ETN80009.1"/>
    </source>
</evidence>
<dbReference type="GO" id="GO:0003779">
    <property type="term" value="F:actin binding"/>
    <property type="evidence" value="ECO:0007669"/>
    <property type="project" value="InterPro"/>
</dbReference>
<gene>
    <name evidence="3" type="ORF">NECAME_02488</name>
</gene>
<sequence>MQSSPRIFAKSTNISHPPSPISMMDLENQKTRLKTPIAMKKSVVTMDVRDSLMAEIRNAGGLRALRKTAVSTN</sequence>
<feature type="compositionally biased region" description="Polar residues" evidence="1">
    <location>
        <begin position="1"/>
        <end position="16"/>
    </location>
</feature>
<feature type="region of interest" description="Disordered" evidence="1">
    <location>
        <begin position="1"/>
        <end position="23"/>
    </location>
</feature>
<feature type="domain" description="WH2" evidence="2">
    <location>
        <begin position="48"/>
        <end position="68"/>
    </location>
</feature>
<keyword evidence="4" id="KW-1185">Reference proteome</keyword>
<evidence type="ECO:0000256" key="1">
    <source>
        <dbReference type="SAM" id="MobiDB-lite"/>
    </source>
</evidence>
<dbReference type="PROSITE" id="PS51082">
    <property type="entry name" value="WH2"/>
    <property type="match status" value="1"/>
</dbReference>
<evidence type="ECO:0000313" key="4">
    <source>
        <dbReference type="Proteomes" id="UP000053676"/>
    </source>
</evidence>
<dbReference type="InterPro" id="IPR003124">
    <property type="entry name" value="WH2_dom"/>
</dbReference>
<dbReference type="OrthoDB" id="5857858at2759"/>
<dbReference type="Proteomes" id="UP000053676">
    <property type="component" value="Unassembled WGS sequence"/>
</dbReference>
<proteinExistence type="predicted"/>
<reference evidence="4" key="1">
    <citation type="journal article" date="2014" name="Nat. Genet.">
        <title>Genome of the human hookworm Necator americanus.</title>
        <authorList>
            <person name="Tang Y.T."/>
            <person name="Gao X."/>
            <person name="Rosa B.A."/>
            <person name="Abubucker S."/>
            <person name="Hallsworth-Pepin K."/>
            <person name="Martin J."/>
            <person name="Tyagi R."/>
            <person name="Heizer E."/>
            <person name="Zhang X."/>
            <person name="Bhonagiri-Palsikar V."/>
            <person name="Minx P."/>
            <person name="Warren W.C."/>
            <person name="Wang Q."/>
            <person name="Zhan B."/>
            <person name="Hotez P.J."/>
            <person name="Sternberg P.W."/>
            <person name="Dougall A."/>
            <person name="Gaze S.T."/>
            <person name="Mulvenna J."/>
            <person name="Sotillo J."/>
            <person name="Ranganathan S."/>
            <person name="Rabelo E.M."/>
            <person name="Wilson R.K."/>
            <person name="Felgner P.L."/>
            <person name="Bethony J."/>
            <person name="Hawdon J.M."/>
            <person name="Gasser R.B."/>
            <person name="Loukas A."/>
            <person name="Mitreva M."/>
        </authorList>
    </citation>
    <scope>NUCLEOTIDE SEQUENCE [LARGE SCALE GENOMIC DNA]</scope>
</reference>
<dbReference type="GeneID" id="25342526"/>
<dbReference type="EMBL" id="KI659257">
    <property type="protein sequence ID" value="ETN80009.1"/>
    <property type="molecule type" value="Genomic_DNA"/>
</dbReference>
<protein>
    <recommendedName>
        <fullName evidence="2">WH2 domain-containing protein</fullName>
    </recommendedName>
</protein>